<organism evidence="2 3">
    <name type="scientific">Glossina morsitans morsitans</name>
    <name type="common">Savannah tsetse fly</name>
    <dbReference type="NCBI Taxonomy" id="37546"/>
    <lineage>
        <taxon>Eukaryota</taxon>
        <taxon>Metazoa</taxon>
        <taxon>Ecdysozoa</taxon>
        <taxon>Arthropoda</taxon>
        <taxon>Hexapoda</taxon>
        <taxon>Insecta</taxon>
        <taxon>Pterygota</taxon>
        <taxon>Neoptera</taxon>
        <taxon>Endopterygota</taxon>
        <taxon>Diptera</taxon>
        <taxon>Brachycera</taxon>
        <taxon>Muscomorpha</taxon>
        <taxon>Hippoboscoidea</taxon>
        <taxon>Glossinidae</taxon>
        <taxon>Glossina</taxon>
    </lineage>
</organism>
<protein>
    <submittedName>
        <fullName evidence="2">Uncharacterized protein</fullName>
    </submittedName>
</protein>
<sequence length="74" mass="7834">MMCTNGLNAYDDGDDDGNACRMQAKHSLVNLLIACTHANNDDDDVVNDNDGDDGGNDDDDDDDDGDGNIILSAK</sequence>
<dbReference type="AlphaFoldDB" id="A0A1B0G1G0"/>
<reference evidence="2" key="1">
    <citation type="submission" date="2020-05" db="UniProtKB">
        <authorList>
            <consortium name="EnsemblMetazoa"/>
        </authorList>
    </citation>
    <scope>IDENTIFICATION</scope>
    <source>
        <strain evidence="2">Yale</strain>
    </source>
</reference>
<evidence type="ECO:0000256" key="1">
    <source>
        <dbReference type="SAM" id="MobiDB-lite"/>
    </source>
</evidence>
<evidence type="ECO:0000313" key="2">
    <source>
        <dbReference type="EnsemblMetazoa" id="GMOY007112-PA"/>
    </source>
</evidence>
<evidence type="ECO:0000313" key="3">
    <source>
        <dbReference type="Proteomes" id="UP000092444"/>
    </source>
</evidence>
<name>A0A1B0G1G0_GLOMM</name>
<dbReference type="Proteomes" id="UP000092444">
    <property type="component" value="Unassembled WGS sequence"/>
</dbReference>
<feature type="compositionally biased region" description="Acidic residues" evidence="1">
    <location>
        <begin position="41"/>
        <end position="66"/>
    </location>
</feature>
<feature type="region of interest" description="Disordered" evidence="1">
    <location>
        <begin position="39"/>
        <end position="74"/>
    </location>
</feature>
<dbReference type="EMBL" id="CCAG010002869">
    <property type="status" value="NOT_ANNOTATED_CDS"/>
    <property type="molecule type" value="Genomic_DNA"/>
</dbReference>
<dbReference type="VEuPathDB" id="VectorBase:GMOY007112"/>
<keyword evidence="3" id="KW-1185">Reference proteome</keyword>
<dbReference type="EnsemblMetazoa" id="GMOY007112-RA">
    <property type="protein sequence ID" value="GMOY007112-PA"/>
    <property type="gene ID" value="GMOY007112"/>
</dbReference>
<proteinExistence type="predicted"/>
<accession>A0A1B0G1G0</accession>